<evidence type="ECO:0000313" key="1">
    <source>
        <dbReference type="EMBL" id="RAH41274.1"/>
    </source>
</evidence>
<accession>A0ACD1FWC2</accession>
<dbReference type="Proteomes" id="UP000249057">
    <property type="component" value="Unassembled WGS sequence"/>
</dbReference>
<proteinExistence type="predicted"/>
<name>A0ACD1FWC2_9EURO</name>
<protein>
    <submittedName>
        <fullName evidence="1">Fatty acid repression mutant protein</fullName>
    </submittedName>
</protein>
<reference evidence="1" key="1">
    <citation type="submission" date="2018-02" db="EMBL/GenBank/DDBJ databases">
        <title>The genomes of Aspergillus section Nigri reveals drivers in fungal speciation.</title>
        <authorList>
            <consortium name="DOE Joint Genome Institute"/>
            <person name="Vesth T.C."/>
            <person name="Nybo J."/>
            <person name="Theobald S."/>
            <person name="Brandl J."/>
            <person name="Frisvad J.C."/>
            <person name="Nielsen K.F."/>
            <person name="Lyhne E.K."/>
            <person name="Kogle M.E."/>
            <person name="Kuo A."/>
            <person name="Riley R."/>
            <person name="Clum A."/>
            <person name="Nolan M."/>
            <person name="Lipzen A."/>
            <person name="Salamov A."/>
            <person name="Henrissat B."/>
            <person name="Wiebenga A."/>
            <person name="De vries R.P."/>
            <person name="Grigoriev I.V."/>
            <person name="Mortensen U.H."/>
            <person name="Andersen M.R."/>
            <person name="Baker S.E."/>
        </authorList>
    </citation>
    <scope>NUCLEOTIDE SEQUENCE</scope>
    <source>
        <strain evidence="1">CBS 621.78</strain>
    </source>
</reference>
<keyword evidence="2" id="KW-1185">Reference proteome</keyword>
<gene>
    <name evidence="1" type="ORF">BO95DRAFT_476688</name>
</gene>
<evidence type="ECO:0000313" key="2">
    <source>
        <dbReference type="Proteomes" id="UP000249057"/>
    </source>
</evidence>
<organism evidence="1 2">
    <name type="scientific">Aspergillus brunneoviolaceus CBS 621.78</name>
    <dbReference type="NCBI Taxonomy" id="1450534"/>
    <lineage>
        <taxon>Eukaryota</taxon>
        <taxon>Fungi</taxon>
        <taxon>Dikarya</taxon>
        <taxon>Ascomycota</taxon>
        <taxon>Pezizomycotina</taxon>
        <taxon>Eurotiomycetes</taxon>
        <taxon>Eurotiomycetidae</taxon>
        <taxon>Eurotiales</taxon>
        <taxon>Aspergillaceae</taxon>
        <taxon>Aspergillus</taxon>
        <taxon>Aspergillus subgen. Circumdati</taxon>
    </lineage>
</organism>
<sequence length="203" mass="23121">MHNLATAVSDGFRGRRTIYALSDESTISDERLEELINEVVLHTPSAFNSQATRLVVLLKDEHRKLWDLAAEVASSTVSPELFEKLYKPRIAMYRAGYGTVLFYEDPMPLKRLEEKWPMLRDKFPQWSEHSNGMHQFALWALLEAEGLGCNLQHYSPMLDAPITQHWNVPGSWSLKAQLVFGKPAGSPVEKTFEPLGQRVFIHG</sequence>
<dbReference type="EMBL" id="KZ825391">
    <property type="protein sequence ID" value="RAH41274.1"/>
    <property type="molecule type" value="Genomic_DNA"/>
</dbReference>